<comment type="caution">
    <text evidence="8">The sequence shown here is derived from an EMBL/GenBank/DDBJ whole genome shotgun (WGS) entry which is preliminary data.</text>
</comment>
<dbReference type="Gene3D" id="1.10.630.10">
    <property type="entry name" value="Cytochrome P450"/>
    <property type="match status" value="1"/>
</dbReference>
<dbReference type="Proteomes" id="UP000321571">
    <property type="component" value="Unassembled WGS sequence"/>
</dbReference>
<dbReference type="OrthoDB" id="502624at2"/>
<dbReference type="GO" id="GO:0036199">
    <property type="term" value="F:cholest-4-en-3-one 26-monooxygenase activity"/>
    <property type="evidence" value="ECO:0007669"/>
    <property type="project" value="TreeGrafter"/>
</dbReference>
<reference evidence="8 9" key="1">
    <citation type="submission" date="2019-06" db="EMBL/GenBank/DDBJ databases">
        <title>Aeromicrobium sp. nov., isolated from a maize field.</title>
        <authorList>
            <person name="Lin S.-Y."/>
            <person name="Tsai C.-F."/>
            <person name="Young C.-C."/>
        </authorList>
    </citation>
    <scope>NUCLEOTIDE SEQUENCE [LARGE SCALE GENOMIC DNA]</scope>
    <source>
        <strain evidence="8 9">CC-CFT486</strain>
    </source>
</reference>
<dbReference type="InterPro" id="IPR036396">
    <property type="entry name" value="Cyt_P450_sf"/>
</dbReference>
<evidence type="ECO:0000256" key="4">
    <source>
        <dbReference type="ARBA" id="ARBA00023002"/>
    </source>
</evidence>
<evidence type="ECO:0000256" key="7">
    <source>
        <dbReference type="SAM" id="MobiDB-lite"/>
    </source>
</evidence>
<proteinExistence type="inferred from homology"/>
<dbReference type="RefSeq" id="WP_147686423.1">
    <property type="nucleotide sequence ID" value="NZ_VDUX01000004.1"/>
</dbReference>
<dbReference type="PANTHER" id="PTHR46696:SF4">
    <property type="entry name" value="BIOTIN BIOSYNTHESIS CYTOCHROME P450"/>
    <property type="match status" value="1"/>
</dbReference>
<comment type="similarity">
    <text evidence="1">Belongs to the cytochrome P450 family.</text>
</comment>
<keyword evidence="9" id="KW-1185">Reference proteome</keyword>
<dbReference type="GO" id="GO:0006707">
    <property type="term" value="P:cholesterol catabolic process"/>
    <property type="evidence" value="ECO:0007669"/>
    <property type="project" value="TreeGrafter"/>
</dbReference>
<keyword evidence="2" id="KW-0349">Heme</keyword>
<evidence type="ECO:0000313" key="8">
    <source>
        <dbReference type="EMBL" id="TXL60798.1"/>
    </source>
</evidence>
<dbReference type="PRINTS" id="PR00359">
    <property type="entry name" value="BP450"/>
</dbReference>
<keyword evidence="3" id="KW-0479">Metal-binding</keyword>
<dbReference type="GO" id="GO:0005506">
    <property type="term" value="F:iron ion binding"/>
    <property type="evidence" value="ECO:0007669"/>
    <property type="project" value="InterPro"/>
</dbReference>
<dbReference type="AlphaFoldDB" id="A0A5C8NHL6"/>
<dbReference type="CDD" id="cd11033">
    <property type="entry name" value="CYP142-like"/>
    <property type="match status" value="1"/>
</dbReference>
<dbReference type="PANTHER" id="PTHR46696">
    <property type="entry name" value="P450, PUTATIVE (EUROFUNG)-RELATED"/>
    <property type="match status" value="1"/>
</dbReference>
<dbReference type="InterPro" id="IPR002397">
    <property type="entry name" value="Cyt_P450_B"/>
</dbReference>
<evidence type="ECO:0000256" key="3">
    <source>
        <dbReference type="ARBA" id="ARBA00022723"/>
    </source>
</evidence>
<dbReference type="SUPFAM" id="SSF48264">
    <property type="entry name" value="Cytochrome P450"/>
    <property type="match status" value="1"/>
</dbReference>
<evidence type="ECO:0000256" key="2">
    <source>
        <dbReference type="ARBA" id="ARBA00022617"/>
    </source>
</evidence>
<keyword evidence="4" id="KW-0560">Oxidoreductase</keyword>
<protein>
    <submittedName>
        <fullName evidence="8">Cytochrome P450</fullName>
    </submittedName>
</protein>
<name>A0A5C8NHL6_9ACTN</name>
<accession>A0A5C8NHL6</accession>
<dbReference type="FunFam" id="1.10.630.10:FF:000018">
    <property type="entry name" value="Cytochrome P450 monooxygenase"/>
    <property type="match status" value="1"/>
</dbReference>
<evidence type="ECO:0000256" key="6">
    <source>
        <dbReference type="ARBA" id="ARBA00023033"/>
    </source>
</evidence>
<keyword evidence="5" id="KW-0408">Iron</keyword>
<evidence type="ECO:0000256" key="1">
    <source>
        <dbReference type="ARBA" id="ARBA00010617"/>
    </source>
</evidence>
<feature type="region of interest" description="Disordered" evidence="7">
    <location>
        <begin position="1"/>
        <end position="22"/>
    </location>
</feature>
<dbReference type="InterPro" id="IPR001128">
    <property type="entry name" value="Cyt_P450"/>
</dbReference>
<keyword evidence="6" id="KW-0503">Monooxygenase</keyword>
<evidence type="ECO:0000313" key="9">
    <source>
        <dbReference type="Proteomes" id="UP000321571"/>
    </source>
</evidence>
<sequence length="413" mass="45849">MTAAPNVPEGFDPTDPDLNQAGIPHDQFLELRKTAPVWWVEQTPEARAGMLGGNGFYAVSKHADVAAVSKNSKDFSSQENGAIIRFAPDMTREQVEMQGIMLINQDPPEQTRTRQIISRGFTPRSINAMHEVLEERANNIVDDAIAKGSGDFVSEVAAELPLQAIADLLGVPQEDRGKLFDWSNTMMSYDDPDFEGSPDEAAAEILGYAMGLAEQRRQDPKDDIITKLINADVDGHGQLGEDEFGYFVIMLSVAGNETTRNAITHGMNAFFQFPDQWELFKKERPASMVDEVIRWATPVTVFQRTAINDVMVGDVEVKKGQRVGLYYASANHDEDVFENPDVFDITRTPNPHLSFGGHGAHYCVGANLARLEVEIMFNTLADRLPDITQLGEAKRLRHGWINGIKELPVQYTA</sequence>
<dbReference type="GO" id="GO:0020037">
    <property type="term" value="F:heme binding"/>
    <property type="evidence" value="ECO:0007669"/>
    <property type="project" value="InterPro"/>
</dbReference>
<dbReference type="EMBL" id="VDUX01000004">
    <property type="protein sequence ID" value="TXL60798.1"/>
    <property type="molecule type" value="Genomic_DNA"/>
</dbReference>
<dbReference type="Pfam" id="PF00067">
    <property type="entry name" value="p450"/>
    <property type="match status" value="1"/>
</dbReference>
<evidence type="ECO:0000256" key="5">
    <source>
        <dbReference type="ARBA" id="ARBA00023004"/>
    </source>
</evidence>
<organism evidence="8 9">
    <name type="scientific">Aeromicrobium terrae</name>
    <dbReference type="NCBI Taxonomy" id="2498846"/>
    <lineage>
        <taxon>Bacteria</taxon>
        <taxon>Bacillati</taxon>
        <taxon>Actinomycetota</taxon>
        <taxon>Actinomycetes</taxon>
        <taxon>Propionibacteriales</taxon>
        <taxon>Nocardioidaceae</taxon>
        <taxon>Aeromicrobium</taxon>
    </lineage>
</organism>
<gene>
    <name evidence="8" type="ORF">FHP06_10260</name>
</gene>
<dbReference type="GO" id="GO:0008395">
    <property type="term" value="F:steroid hydroxylase activity"/>
    <property type="evidence" value="ECO:0007669"/>
    <property type="project" value="TreeGrafter"/>
</dbReference>